<proteinExistence type="predicted"/>
<keyword evidence="1" id="KW-0812">Transmembrane</keyword>
<accession>A0A4R1HGQ8</accession>
<comment type="caution">
    <text evidence="2">The sequence shown here is derived from an EMBL/GenBank/DDBJ whole genome shotgun (WGS) entry which is preliminary data.</text>
</comment>
<name>A0A4R1HGQ8_PSEEN</name>
<dbReference type="EMBL" id="SMFZ01000002">
    <property type="protein sequence ID" value="TCK20898.1"/>
    <property type="molecule type" value="Genomic_DNA"/>
</dbReference>
<keyword evidence="1" id="KW-1133">Transmembrane helix</keyword>
<evidence type="ECO:0000256" key="1">
    <source>
        <dbReference type="SAM" id="Phobius"/>
    </source>
</evidence>
<organism evidence="2 3">
    <name type="scientific">Pseudonocardia endophytica</name>
    <dbReference type="NCBI Taxonomy" id="401976"/>
    <lineage>
        <taxon>Bacteria</taxon>
        <taxon>Bacillati</taxon>
        <taxon>Actinomycetota</taxon>
        <taxon>Actinomycetes</taxon>
        <taxon>Pseudonocardiales</taxon>
        <taxon>Pseudonocardiaceae</taxon>
        <taxon>Pseudonocardia</taxon>
    </lineage>
</organism>
<reference evidence="2 3" key="1">
    <citation type="submission" date="2019-03" db="EMBL/GenBank/DDBJ databases">
        <title>Sequencing the genomes of 1000 actinobacteria strains.</title>
        <authorList>
            <person name="Klenk H.-P."/>
        </authorList>
    </citation>
    <scope>NUCLEOTIDE SEQUENCE [LARGE SCALE GENOMIC DNA]</scope>
    <source>
        <strain evidence="2 3">DSM 44969</strain>
    </source>
</reference>
<keyword evidence="1" id="KW-0472">Membrane</keyword>
<evidence type="ECO:0000313" key="3">
    <source>
        <dbReference type="Proteomes" id="UP000295560"/>
    </source>
</evidence>
<keyword evidence="3" id="KW-1185">Reference proteome</keyword>
<gene>
    <name evidence="2" type="ORF">EV378_4864</name>
</gene>
<dbReference type="AlphaFoldDB" id="A0A4R1HGQ8"/>
<feature type="transmembrane region" description="Helical" evidence="1">
    <location>
        <begin position="12"/>
        <end position="38"/>
    </location>
</feature>
<evidence type="ECO:0000313" key="2">
    <source>
        <dbReference type="EMBL" id="TCK20898.1"/>
    </source>
</evidence>
<sequence>MPGPRPSVRLADAVYLVALALVFVVLLTRGHVLSWIGIL</sequence>
<dbReference type="Proteomes" id="UP000295560">
    <property type="component" value="Unassembled WGS sequence"/>
</dbReference>
<protein>
    <submittedName>
        <fullName evidence="2">Uncharacterized protein</fullName>
    </submittedName>
</protein>